<accession>A0A329R367</accession>
<keyword evidence="3" id="KW-1185">Reference proteome</keyword>
<dbReference type="Gene3D" id="1.25.40.10">
    <property type="entry name" value="Tetratricopeptide repeat domain"/>
    <property type="match status" value="2"/>
</dbReference>
<dbReference type="SUPFAM" id="SSF48452">
    <property type="entry name" value="TPR-like"/>
    <property type="match status" value="1"/>
</dbReference>
<proteinExistence type="predicted"/>
<protein>
    <recommendedName>
        <fullName evidence="1">CHAT domain-containing protein</fullName>
    </recommendedName>
</protein>
<sequence length="867" mass="92738">MRFGPDEIANLPALAMSHPKAATERARAILHARSPARERTYALHALGIIERDGGRVGPALRYFRRGLRIAEAESLDDRRVELGASLGTALALAGRRREALDVFEAALDGATRHERARVLVRRGAARTFFGDHTGAFDDNDEAARILGELDEPVWESRAHQNAGSALVSLGRFDEGEARLARAQAMAEQHGDHYSAIVALSSRGDCAHRTGRVPDALRMLYEARQRHERLGVVPPEILRDLAVVQLSAGLTEEAAAAADHLVAVLEQDPASALRRADGFIAAAMVHLGSGNAARAIDLARRARRSSRRQGHVEAEQHARFVLLRAQFAAGTVTKRHARAAAELAGELGDRYASERLDALVLAGRLAVATGLDDLARSCFSVAAGERHRGPALRRATAWYARAQLAALNGDQPGMLRAGTRGLDVLDTHALSFGALELRARATIHGTDLAALATRQMAANGTPRQLLYWMERWRSTVHALPVPPTPDDPVLAAELGRLRAASRDLASMADARHEARRNTVEDRIRRYVHSRRGDTSARRRRFDVDELLDALGRDTTMVSIIGISGKEFHITVARRGRVRRFRGGRVDDVFAELDHARFALRSVVLAPEPAAKGLLEALDSGLASLERTVLGPAARELGDGPVVLVPPSRLQAAPWGALPSLRRLPVAVAPSATAWLRAREAASSERAEHTVLIAGDDLESSGAEVPVLASMYPDATVLTGDDATVDAALRTMDGASLVHIGAHGRYRGDSPMFSSLELADGPITVLDVEQLARPPHRLLLTACESGVGSPTGDDELLGLASTLSALGTAGILASIVPISDAGSVPFSVAIHERVRAGDDLPTALLAAREAADDPLSTATSWSFLGLGAA</sequence>
<dbReference type="AlphaFoldDB" id="A0A329R367"/>
<evidence type="ECO:0000313" key="3">
    <source>
        <dbReference type="Proteomes" id="UP000250462"/>
    </source>
</evidence>
<organism evidence="2 3">
    <name type="scientific">Phytoactinopolyspora halophila</name>
    <dbReference type="NCBI Taxonomy" id="1981511"/>
    <lineage>
        <taxon>Bacteria</taxon>
        <taxon>Bacillati</taxon>
        <taxon>Actinomycetota</taxon>
        <taxon>Actinomycetes</taxon>
        <taxon>Jiangellales</taxon>
        <taxon>Jiangellaceae</taxon>
        <taxon>Phytoactinopolyspora</taxon>
    </lineage>
</organism>
<dbReference type="Proteomes" id="UP000250462">
    <property type="component" value="Unassembled WGS sequence"/>
</dbReference>
<dbReference type="OrthoDB" id="9761935at2"/>
<comment type="caution">
    <text evidence="2">The sequence shown here is derived from an EMBL/GenBank/DDBJ whole genome shotgun (WGS) entry which is preliminary data.</text>
</comment>
<dbReference type="InterPro" id="IPR024983">
    <property type="entry name" value="CHAT_dom"/>
</dbReference>
<gene>
    <name evidence="2" type="ORF">DPM12_03730</name>
</gene>
<evidence type="ECO:0000313" key="2">
    <source>
        <dbReference type="EMBL" id="RAW17962.1"/>
    </source>
</evidence>
<reference evidence="2 3" key="1">
    <citation type="submission" date="2018-06" db="EMBL/GenBank/DDBJ databases">
        <title>Phytoactinopolyspora halophila sp. nov., a novel halophilic actinomycete isolated from a saline soil in China.</title>
        <authorList>
            <person name="Tang S.-K."/>
        </authorList>
    </citation>
    <scope>NUCLEOTIDE SEQUENCE [LARGE SCALE GENOMIC DNA]</scope>
    <source>
        <strain evidence="2 3">YIM 96934</strain>
    </source>
</reference>
<dbReference type="SMART" id="SM00028">
    <property type="entry name" value="TPR"/>
    <property type="match status" value="6"/>
</dbReference>
<evidence type="ECO:0000259" key="1">
    <source>
        <dbReference type="Pfam" id="PF12770"/>
    </source>
</evidence>
<dbReference type="EMBL" id="QMIG01000002">
    <property type="protein sequence ID" value="RAW17962.1"/>
    <property type="molecule type" value="Genomic_DNA"/>
</dbReference>
<dbReference type="InterPro" id="IPR011990">
    <property type="entry name" value="TPR-like_helical_dom_sf"/>
</dbReference>
<feature type="domain" description="CHAT" evidence="1">
    <location>
        <begin position="623"/>
        <end position="849"/>
    </location>
</feature>
<dbReference type="RefSeq" id="WP_112256918.1">
    <property type="nucleotide sequence ID" value="NZ_QMIG01000002.1"/>
</dbReference>
<dbReference type="InterPro" id="IPR019734">
    <property type="entry name" value="TPR_rpt"/>
</dbReference>
<dbReference type="Pfam" id="PF12770">
    <property type="entry name" value="CHAT"/>
    <property type="match status" value="1"/>
</dbReference>
<name>A0A329R367_9ACTN</name>